<dbReference type="AlphaFoldDB" id="D7LRZ7"/>
<evidence type="ECO:0000313" key="1">
    <source>
        <dbReference type="EMBL" id="EFH53883.1"/>
    </source>
</evidence>
<evidence type="ECO:0000313" key="2">
    <source>
        <dbReference type="Proteomes" id="UP000008694"/>
    </source>
</evidence>
<gene>
    <name evidence="1" type="ORF">ARALYDRAFT_906118</name>
</gene>
<protein>
    <submittedName>
        <fullName evidence="1">Uncharacterized protein</fullName>
    </submittedName>
</protein>
<keyword evidence="2" id="KW-1185">Reference proteome</keyword>
<dbReference type="STRING" id="81972.D7LRZ7"/>
<dbReference type="Proteomes" id="UP000008694">
    <property type="component" value="Unassembled WGS sequence"/>
</dbReference>
<proteinExistence type="predicted"/>
<sequence>MSEMLLQIAKDSSYSSRICSTAAEIRDMWTASVTTTWDKLLNHVEVLVSAVTRINELDSLYGVIHRNKGS</sequence>
<name>D7LRZ7_ARALL</name>
<dbReference type="Gramene" id="scaffold_501822.1">
    <property type="protein sequence ID" value="scaffold_501822.1"/>
    <property type="gene ID" value="scaffold_501822.1"/>
</dbReference>
<dbReference type="EMBL" id="GL348717">
    <property type="protein sequence ID" value="EFH53883.1"/>
    <property type="molecule type" value="Genomic_DNA"/>
</dbReference>
<accession>D7LRZ7</accession>
<dbReference type="HOGENOM" id="CLU_2761231_0_0_1"/>
<reference evidence="2" key="1">
    <citation type="journal article" date="2011" name="Nat. Genet.">
        <title>The Arabidopsis lyrata genome sequence and the basis of rapid genome size change.</title>
        <authorList>
            <person name="Hu T.T."/>
            <person name="Pattyn P."/>
            <person name="Bakker E.G."/>
            <person name="Cao J."/>
            <person name="Cheng J.-F."/>
            <person name="Clark R.M."/>
            <person name="Fahlgren N."/>
            <person name="Fawcett J.A."/>
            <person name="Grimwood J."/>
            <person name="Gundlach H."/>
            <person name="Haberer G."/>
            <person name="Hollister J.D."/>
            <person name="Ossowski S."/>
            <person name="Ottilar R.P."/>
            <person name="Salamov A.A."/>
            <person name="Schneeberger K."/>
            <person name="Spannagl M."/>
            <person name="Wang X."/>
            <person name="Yang L."/>
            <person name="Nasrallah M.E."/>
            <person name="Bergelson J."/>
            <person name="Carrington J.C."/>
            <person name="Gaut B.S."/>
            <person name="Schmutz J."/>
            <person name="Mayer K.F.X."/>
            <person name="Van de Peer Y."/>
            <person name="Grigoriev I.V."/>
            <person name="Nordborg M."/>
            <person name="Weigel D."/>
            <person name="Guo Y.-L."/>
        </authorList>
    </citation>
    <scope>NUCLEOTIDE SEQUENCE [LARGE SCALE GENOMIC DNA]</scope>
    <source>
        <strain evidence="2">cv. MN47</strain>
    </source>
</reference>
<organism evidence="2">
    <name type="scientific">Arabidopsis lyrata subsp. lyrata</name>
    <name type="common">Lyre-leaved rock-cress</name>
    <dbReference type="NCBI Taxonomy" id="81972"/>
    <lineage>
        <taxon>Eukaryota</taxon>
        <taxon>Viridiplantae</taxon>
        <taxon>Streptophyta</taxon>
        <taxon>Embryophyta</taxon>
        <taxon>Tracheophyta</taxon>
        <taxon>Spermatophyta</taxon>
        <taxon>Magnoliopsida</taxon>
        <taxon>eudicotyledons</taxon>
        <taxon>Gunneridae</taxon>
        <taxon>Pentapetalae</taxon>
        <taxon>rosids</taxon>
        <taxon>malvids</taxon>
        <taxon>Brassicales</taxon>
        <taxon>Brassicaceae</taxon>
        <taxon>Camelineae</taxon>
        <taxon>Arabidopsis</taxon>
    </lineage>
</organism>